<dbReference type="Proteomes" id="UP001163687">
    <property type="component" value="Chromosome"/>
</dbReference>
<keyword evidence="3" id="KW-0249">Electron transport</keyword>
<evidence type="ECO:0000256" key="5">
    <source>
        <dbReference type="SAM" id="SignalP"/>
    </source>
</evidence>
<keyword evidence="4" id="KW-0186">Copper</keyword>
<keyword evidence="5" id="KW-0732">Signal</keyword>
<feature type="domain" description="EfeO-type cupredoxin-like" evidence="6">
    <location>
        <begin position="33"/>
        <end position="123"/>
    </location>
</feature>
<keyword evidence="1" id="KW-0813">Transport</keyword>
<dbReference type="InterPro" id="IPR008972">
    <property type="entry name" value="Cupredoxin"/>
</dbReference>
<evidence type="ECO:0000313" key="8">
    <source>
        <dbReference type="Proteomes" id="UP001163687"/>
    </source>
</evidence>
<evidence type="ECO:0000256" key="4">
    <source>
        <dbReference type="ARBA" id="ARBA00023008"/>
    </source>
</evidence>
<protein>
    <recommendedName>
        <fullName evidence="6">EfeO-type cupredoxin-like domain-containing protein</fullName>
    </recommendedName>
</protein>
<organism evidence="7 8">
    <name type="scientific">Caldinitratiruptor microaerophilus</name>
    <dbReference type="NCBI Taxonomy" id="671077"/>
    <lineage>
        <taxon>Bacteria</taxon>
        <taxon>Bacillati</taxon>
        <taxon>Bacillota</taxon>
        <taxon>Clostridia</taxon>
        <taxon>Eubacteriales</taxon>
        <taxon>Symbiobacteriaceae</taxon>
        <taxon>Caldinitratiruptor</taxon>
    </lineage>
</organism>
<dbReference type="EMBL" id="AP025628">
    <property type="protein sequence ID" value="BDG62034.1"/>
    <property type="molecule type" value="Genomic_DNA"/>
</dbReference>
<dbReference type="KEGG" id="cmic:caldi_31240"/>
<dbReference type="PROSITE" id="PS00079">
    <property type="entry name" value="MULTICOPPER_OXIDASE1"/>
    <property type="match status" value="1"/>
</dbReference>
<evidence type="ECO:0000256" key="1">
    <source>
        <dbReference type="ARBA" id="ARBA00022448"/>
    </source>
</evidence>
<dbReference type="Pfam" id="PF13473">
    <property type="entry name" value="Cupredoxin_1"/>
    <property type="match status" value="1"/>
</dbReference>
<dbReference type="Gene3D" id="2.60.40.420">
    <property type="entry name" value="Cupredoxins - blue copper proteins"/>
    <property type="match status" value="1"/>
</dbReference>
<dbReference type="InterPro" id="IPR028096">
    <property type="entry name" value="EfeO_Cupredoxin"/>
</dbReference>
<accession>A0AA35CNX8</accession>
<keyword evidence="8" id="KW-1185">Reference proteome</keyword>
<feature type="signal peptide" evidence="5">
    <location>
        <begin position="1"/>
        <end position="32"/>
    </location>
</feature>
<evidence type="ECO:0000259" key="6">
    <source>
        <dbReference type="Pfam" id="PF13473"/>
    </source>
</evidence>
<dbReference type="InterPro" id="IPR050845">
    <property type="entry name" value="Cu-binding_ET"/>
</dbReference>
<dbReference type="PANTHER" id="PTHR38439">
    <property type="entry name" value="AURACYANIN-B"/>
    <property type="match status" value="1"/>
</dbReference>
<name>A0AA35CNX8_9FIRM</name>
<evidence type="ECO:0000256" key="3">
    <source>
        <dbReference type="ARBA" id="ARBA00022982"/>
    </source>
</evidence>
<dbReference type="AlphaFoldDB" id="A0AA35CNX8"/>
<feature type="chain" id="PRO_5041264532" description="EfeO-type cupredoxin-like domain-containing protein" evidence="5">
    <location>
        <begin position="33"/>
        <end position="135"/>
    </location>
</feature>
<reference evidence="7" key="1">
    <citation type="submission" date="2022-03" db="EMBL/GenBank/DDBJ databases">
        <title>Complete genome sequence of Caldinitratiruptor microaerophilus.</title>
        <authorList>
            <person name="Mukaiyama R."/>
            <person name="Nishiyama T."/>
            <person name="Ueda K."/>
        </authorList>
    </citation>
    <scope>NUCLEOTIDE SEQUENCE</scope>
    <source>
        <strain evidence="7">JCM 16183</strain>
    </source>
</reference>
<keyword evidence="2" id="KW-0479">Metal-binding</keyword>
<proteinExistence type="predicted"/>
<dbReference type="PANTHER" id="PTHR38439:SF2">
    <property type="entry name" value="OUTER MEMBRANE PROTEIN H.8"/>
    <property type="match status" value="1"/>
</dbReference>
<dbReference type="InterPro" id="IPR033138">
    <property type="entry name" value="Cu_oxidase_CS"/>
</dbReference>
<gene>
    <name evidence="7" type="ORF">caldi_31240</name>
</gene>
<dbReference type="PROSITE" id="PS51257">
    <property type="entry name" value="PROKAR_LIPOPROTEIN"/>
    <property type="match status" value="1"/>
</dbReference>
<evidence type="ECO:0000313" key="7">
    <source>
        <dbReference type="EMBL" id="BDG62034.1"/>
    </source>
</evidence>
<sequence>MFRQHGRSIGRRAARALAAGLVLPALSLLASACGTGKAPAGRPAGAVEIQLKEFAIEPKVVSAGAGEITLTARNVGSTEHNLVLEQGDRSVAEIPVVGVGKAESVQVKLGPGTYALVCTLPGHRDAGMVATLTVQ</sequence>
<dbReference type="SUPFAM" id="SSF49503">
    <property type="entry name" value="Cupredoxins"/>
    <property type="match status" value="1"/>
</dbReference>
<evidence type="ECO:0000256" key="2">
    <source>
        <dbReference type="ARBA" id="ARBA00022723"/>
    </source>
</evidence>
<dbReference type="GO" id="GO:0005507">
    <property type="term" value="F:copper ion binding"/>
    <property type="evidence" value="ECO:0007669"/>
    <property type="project" value="TreeGrafter"/>
</dbReference>
<dbReference type="RefSeq" id="WP_264842643.1">
    <property type="nucleotide sequence ID" value="NZ_AP025628.1"/>
</dbReference>